<name>A0ABV6QNH6_9ACTN</name>
<dbReference type="Pfam" id="PF03780">
    <property type="entry name" value="Asp23"/>
    <property type="match status" value="1"/>
</dbReference>
<evidence type="ECO:0000313" key="3">
    <source>
        <dbReference type="EMBL" id="MFC0626184.1"/>
    </source>
</evidence>
<evidence type="ECO:0000256" key="2">
    <source>
        <dbReference type="SAM" id="MobiDB-lite"/>
    </source>
</evidence>
<dbReference type="InterPro" id="IPR005531">
    <property type="entry name" value="Asp23"/>
</dbReference>
<dbReference type="Proteomes" id="UP001589890">
    <property type="component" value="Unassembled WGS sequence"/>
</dbReference>
<sequence length="153" mass="16055">MADVALGAPRAETPTQGSAATAARPYDATPAERALPADPGTRGRLDISARAVERIAETCVLESPTVLRQGATFGHGLPKARVQLAGKHLRLDLEIAIAWGHPLAEVAADARSRVTRTVADLTGLGIDAVSVQISAVEVPDSTSREIPRPRRVV</sequence>
<protein>
    <submittedName>
        <fullName evidence="3">Asp23/Gls24 family envelope stress response protein</fullName>
    </submittedName>
</protein>
<accession>A0ABV6QNH6</accession>
<feature type="region of interest" description="Disordered" evidence="2">
    <location>
        <begin position="1"/>
        <end position="42"/>
    </location>
</feature>
<keyword evidence="4" id="KW-1185">Reference proteome</keyword>
<proteinExistence type="inferred from homology"/>
<dbReference type="EMBL" id="JBHLTC010000023">
    <property type="protein sequence ID" value="MFC0626184.1"/>
    <property type="molecule type" value="Genomic_DNA"/>
</dbReference>
<comment type="similarity">
    <text evidence="1">Belongs to the asp23 family.</text>
</comment>
<evidence type="ECO:0000313" key="4">
    <source>
        <dbReference type="Proteomes" id="UP001589890"/>
    </source>
</evidence>
<gene>
    <name evidence="3" type="ORF">ACFFGN_19050</name>
</gene>
<reference evidence="3 4" key="1">
    <citation type="submission" date="2024-09" db="EMBL/GenBank/DDBJ databases">
        <authorList>
            <person name="Sun Q."/>
            <person name="Mori K."/>
        </authorList>
    </citation>
    <scope>NUCLEOTIDE SEQUENCE [LARGE SCALE GENOMIC DNA]</scope>
    <source>
        <strain evidence="3 4">CGMCC 1.15906</strain>
    </source>
</reference>
<organism evidence="3 4">
    <name type="scientific">Kribbella deserti</name>
    <dbReference type="NCBI Taxonomy" id="1926257"/>
    <lineage>
        <taxon>Bacteria</taxon>
        <taxon>Bacillati</taxon>
        <taxon>Actinomycetota</taxon>
        <taxon>Actinomycetes</taxon>
        <taxon>Propionibacteriales</taxon>
        <taxon>Kribbellaceae</taxon>
        <taxon>Kribbella</taxon>
    </lineage>
</organism>
<evidence type="ECO:0000256" key="1">
    <source>
        <dbReference type="ARBA" id="ARBA00005721"/>
    </source>
</evidence>
<comment type="caution">
    <text evidence="3">The sequence shown here is derived from an EMBL/GenBank/DDBJ whole genome shotgun (WGS) entry which is preliminary data.</text>
</comment>
<dbReference type="RefSeq" id="WP_380049378.1">
    <property type="nucleotide sequence ID" value="NZ_JBHLTC010000023.1"/>
</dbReference>